<proteinExistence type="predicted"/>
<dbReference type="Gene3D" id="1.10.150.690">
    <property type="entry name" value="DUF2063"/>
    <property type="match status" value="1"/>
</dbReference>
<sequence length="261" mass="29856">MQKQFSQALFAPNPEQRNRLLEDIQGQDNSERNQRLNIYRNNVFVSLMTALGDIFPVCKQVVGEDFFNAMGRQFVERHPPKSPVLTCYGDEFSEFVTHFFPAQSLPYLAELCDLEYRLLQLTHAAEPATLSLEAAQQSLSQVQHPERLELHLSPLCTLLRTGYRVGSLFLAHQTNKYQVLPTLEQIDIHQAECLLFTKRGLYGQVYVLTEAEFAFVEALQTHPSLSRALPSQEDFDLGQTLAKLMTWQMFTAIKESKEPLC</sequence>
<feature type="domain" description="Putative DNA-binding" evidence="1">
    <location>
        <begin position="1"/>
        <end position="96"/>
    </location>
</feature>
<organism evidence="2 3">
    <name type="scientific">Rhodanobacter aciditrophus</name>
    <dbReference type="NCBI Taxonomy" id="1623218"/>
    <lineage>
        <taxon>Bacteria</taxon>
        <taxon>Pseudomonadati</taxon>
        <taxon>Pseudomonadota</taxon>
        <taxon>Gammaproteobacteria</taxon>
        <taxon>Lysobacterales</taxon>
        <taxon>Rhodanobacteraceae</taxon>
        <taxon>Rhodanobacter</taxon>
    </lineage>
</organism>
<comment type="caution">
    <text evidence="2">The sequence shown here is derived from an EMBL/GenBank/DDBJ whole genome shotgun (WGS) entry which is preliminary data.</text>
</comment>
<evidence type="ECO:0000259" key="1">
    <source>
        <dbReference type="Pfam" id="PF09836"/>
    </source>
</evidence>
<name>A0ABW4AZR7_9GAMM</name>
<accession>A0ABW4AZR7</accession>
<dbReference type="GO" id="GO:0003677">
    <property type="term" value="F:DNA binding"/>
    <property type="evidence" value="ECO:0007669"/>
    <property type="project" value="UniProtKB-KW"/>
</dbReference>
<gene>
    <name evidence="2" type="ORF">ACFQ45_04860</name>
</gene>
<dbReference type="InterPro" id="IPR018640">
    <property type="entry name" value="DUF2063"/>
</dbReference>
<keyword evidence="2" id="KW-0238">DNA-binding</keyword>
<dbReference type="InterPro" id="IPR044922">
    <property type="entry name" value="DUF2063_N_sf"/>
</dbReference>
<dbReference type="EMBL" id="JBHTMN010000006">
    <property type="protein sequence ID" value="MFD1382680.1"/>
    <property type="molecule type" value="Genomic_DNA"/>
</dbReference>
<dbReference type="Pfam" id="PF09836">
    <property type="entry name" value="DUF2063"/>
    <property type="match status" value="1"/>
</dbReference>
<dbReference type="Proteomes" id="UP001597059">
    <property type="component" value="Unassembled WGS sequence"/>
</dbReference>
<evidence type="ECO:0000313" key="3">
    <source>
        <dbReference type="Proteomes" id="UP001597059"/>
    </source>
</evidence>
<evidence type="ECO:0000313" key="2">
    <source>
        <dbReference type="EMBL" id="MFD1382680.1"/>
    </source>
</evidence>
<protein>
    <submittedName>
        <fullName evidence="2">DNA-binding domain-containing protein</fullName>
    </submittedName>
</protein>
<dbReference type="RefSeq" id="WP_377365855.1">
    <property type="nucleotide sequence ID" value="NZ_JBHTMN010000006.1"/>
</dbReference>
<reference evidence="3" key="1">
    <citation type="journal article" date="2019" name="Int. J. Syst. Evol. Microbiol.">
        <title>The Global Catalogue of Microorganisms (GCM) 10K type strain sequencing project: providing services to taxonomists for standard genome sequencing and annotation.</title>
        <authorList>
            <consortium name="The Broad Institute Genomics Platform"/>
            <consortium name="The Broad Institute Genome Sequencing Center for Infectious Disease"/>
            <person name="Wu L."/>
            <person name="Ma J."/>
        </authorList>
    </citation>
    <scope>NUCLEOTIDE SEQUENCE [LARGE SCALE GENOMIC DNA]</scope>
    <source>
        <strain evidence="3">JCM 30774</strain>
    </source>
</reference>
<keyword evidence="3" id="KW-1185">Reference proteome</keyword>